<dbReference type="PANTHER" id="PTHR13887">
    <property type="entry name" value="GLUTATHIONE S-TRANSFERASE KAPPA"/>
    <property type="match status" value="1"/>
</dbReference>
<comment type="similarity">
    <text evidence="1">Belongs to the thioredoxin family. DsbA subfamily.</text>
</comment>
<gene>
    <name evidence="3" type="ORF">E1N52_02635</name>
</gene>
<dbReference type="Gene3D" id="3.40.30.10">
    <property type="entry name" value="Glutaredoxin"/>
    <property type="match status" value="1"/>
</dbReference>
<dbReference type="AlphaFoldDB" id="A0A4V2ZWL3"/>
<evidence type="ECO:0000256" key="1">
    <source>
        <dbReference type="ARBA" id="ARBA00005791"/>
    </source>
</evidence>
<dbReference type="RefSeq" id="WP_133179934.1">
    <property type="nucleotide sequence ID" value="NZ_SMOD01000002.1"/>
</dbReference>
<evidence type="ECO:0000259" key="2">
    <source>
        <dbReference type="PROSITE" id="PS51352"/>
    </source>
</evidence>
<dbReference type="SUPFAM" id="SSF52833">
    <property type="entry name" value="Thioredoxin-like"/>
    <property type="match status" value="1"/>
</dbReference>
<dbReference type="Pfam" id="PF13462">
    <property type="entry name" value="Thioredoxin_4"/>
    <property type="match status" value="1"/>
</dbReference>
<dbReference type="PROSITE" id="PS51352">
    <property type="entry name" value="THIOREDOXIN_2"/>
    <property type="match status" value="1"/>
</dbReference>
<dbReference type="PANTHER" id="PTHR13887:SF55">
    <property type="entry name" value="SLR0313 PROTEIN"/>
    <property type="match status" value="1"/>
</dbReference>
<name>A0A4V2ZWL3_9BURK</name>
<sequence>MSKLTPSVGPLDHSQGAIDAPVTLVEYGDFECPYCGAMHAVITAVQRVMGEKLRFVFRHFPLTELHAHALHAAEFSEAAAAAGKFWDAHNILYENQRSLEDQSIARYAAELSLPADSLTAAFGGRYDERIQSDFASGIRSGVHGTPTLFINGHLYGGEHDAQSLLEALREAAKR</sequence>
<evidence type="ECO:0000313" key="4">
    <source>
        <dbReference type="Proteomes" id="UP000295606"/>
    </source>
</evidence>
<feature type="domain" description="Thioredoxin" evidence="2">
    <location>
        <begin position="1"/>
        <end position="173"/>
    </location>
</feature>
<protein>
    <submittedName>
        <fullName evidence="3">DsbA family protein</fullName>
    </submittedName>
</protein>
<dbReference type="InterPro" id="IPR012336">
    <property type="entry name" value="Thioredoxin-like_fold"/>
</dbReference>
<reference evidence="3 4" key="1">
    <citation type="submission" date="2019-03" db="EMBL/GenBank/DDBJ databases">
        <title>Paraburkholderia sp. isolated from native Mimosa gymnas in Guartela State Park, Brazil.</title>
        <authorList>
            <person name="Paulitsch F."/>
            <person name="Hungria M."/>
            <person name="Delamuta J.R.M."/>
            <person name="Ribeiro R.A."/>
            <person name="Dall'Agnol R."/>
            <person name="Silva J.S.B."/>
        </authorList>
    </citation>
    <scope>NUCLEOTIDE SEQUENCE [LARGE SCALE GENOMIC DNA]</scope>
    <source>
        <strain evidence="3 4">CNPSo 3008</strain>
    </source>
</reference>
<dbReference type="InterPro" id="IPR036249">
    <property type="entry name" value="Thioredoxin-like_sf"/>
</dbReference>
<accession>A0A4V2ZWL3</accession>
<dbReference type="EMBL" id="SMOD01000002">
    <property type="protein sequence ID" value="TDG10273.1"/>
    <property type="molecule type" value="Genomic_DNA"/>
</dbReference>
<dbReference type="InterPro" id="IPR013766">
    <property type="entry name" value="Thioredoxin_domain"/>
</dbReference>
<evidence type="ECO:0000313" key="3">
    <source>
        <dbReference type="EMBL" id="TDG10273.1"/>
    </source>
</evidence>
<proteinExistence type="inferred from homology"/>
<comment type="caution">
    <text evidence="3">The sequence shown here is derived from an EMBL/GenBank/DDBJ whole genome shotgun (WGS) entry which is preliminary data.</text>
</comment>
<dbReference type="OrthoDB" id="9780340at2"/>
<dbReference type="Proteomes" id="UP000295606">
    <property type="component" value="Unassembled WGS sequence"/>
</dbReference>
<organism evidence="3 4">
    <name type="scientific">Paraburkholderia guartelaensis</name>
    <dbReference type="NCBI Taxonomy" id="2546446"/>
    <lineage>
        <taxon>Bacteria</taxon>
        <taxon>Pseudomonadati</taxon>
        <taxon>Pseudomonadota</taxon>
        <taxon>Betaproteobacteria</taxon>
        <taxon>Burkholderiales</taxon>
        <taxon>Burkholderiaceae</taxon>
        <taxon>Paraburkholderia</taxon>
    </lineage>
</organism>